<accession>A0A937F2F4</accession>
<proteinExistence type="predicted"/>
<name>A0A937F2F4_9BACT</name>
<organism evidence="2 3">
    <name type="scientific">Fulvivirga sediminis</name>
    <dbReference type="NCBI Taxonomy" id="2803949"/>
    <lineage>
        <taxon>Bacteria</taxon>
        <taxon>Pseudomonadati</taxon>
        <taxon>Bacteroidota</taxon>
        <taxon>Cytophagia</taxon>
        <taxon>Cytophagales</taxon>
        <taxon>Fulvivirgaceae</taxon>
        <taxon>Fulvivirga</taxon>
    </lineage>
</organism>
<dbReference type="AlphaFoldDB" id="A0A937F2F4"/>
<dbReference type="Proteomes" id="UP000659388">
    <property type="component" value="Unassembled WGS sequence"/>
</dbReference>
<comment type="caution">
    <text evidence="2">The sequence shown here is derived from an EMBL/GenBank/DDBJ whole genome shotgun (WGS) entry which is preliminary data.</text>
</comment>
<gene>
    <name evidence="2" type="ORF">JL102_02865</name>
</gene>
<keyword evidence="1" id="KW-0812">Transmembrane</keyword>
<evidence type="ECO:0000313" key="2">
    <source>
        <dbReference type="EMBL" id="MBL3655056.1"/>
    </source>
</evidence>
<keyword evidence="1" id="KW-1133">Transmembrane helix</keyword>
<protein>
    <submittedName>
        <fullName evidence="2">Uncharacterized protein</fullName>
    </submittedName>
</protein>
<feature type="transmembrane region" description="Helical" evidence="1">
    <location>
        <begin position="7"/>
        <end position="30"/>
    </location>
</feature>
<feature type="transmembrane region" description="Helical" evidence="1">
    <location>
        <begin position="36"/>
        <end position="56"/>
    </location>
</feature>
<keyword evidence="1" id="KW-0472">Membrane</keyword>
<evidence type="ECO:0000313" key="3">
    <source>
        <dbReference type="Proteomes" id="UP000659388"/>
    </source>
</evidence>
<sequence length="64" mass="7428">MRFLISILLWFILLALCWPLAILAFFVWLILLPFQLLGFAIGGVFKIVEAILMFPFRVAGRMTR</sequence>
<dbReference type="EMBL" id="JAESIY010000001">
    <property type="protein sequence ID" value="MBL3655056.1"/>
    <property type="molecule type" value="Genomic_DNA"/>
</dbReference>
<dbReference type="RefSeq" id="WP_202242189.1">
    <property type="nucleotide sequence ID" value="NZ_JAESIY010000001.1"/>
</dbReference>
<reference evidence="2" key="1">
    <citation type="submission" date="2021-01" db="EMBL/GenBank/DDBJ databases">
        <title>Fulvivirga kasyanovii gen. nov., sp nov., a novel member of the phylum Bacteroidetes isolated from seawater in a mussel farm.</title>
        <authorList>
            <person name="Zhao L.-H."/>
            <person name="Wang Z.-J."/>
        </authorList>
    </citation>
    <scope>NUCLEOTIDE SEQUENCE</scope>
    <source>
        <strain evidence="2">2943</strain>
    </source>
</reference>
<keyword evidence="3" id="KW-1185">Reference proteome</keyword>
<evidence type="ECO:0000256" key="1">
    <source>
        <dbReference type="SAM" id="Phobius"/>
    </source>
</evidence>